<dbReference type="EMBL" id="JBHTHY010000014">
    <property type="protein sequence ID" value="MFD0798886.1"/>
    <property type="molecule type" value="Genomic_DNA"/>
</dbReference>
<accession>A0ABW3B7S4</accession>
<protein>
    <submittedName>
        <fullName evidence="2">Uncharacterized protein</fullName>
    </submittedName>
</protein>
<comment type="caution">
    <text evidence="2">The sequence shown here is derived from an EMBL/GenBank/DDBJ whole genome shotgun (WGS) entry which is preliminary data.</text>
</comment>
<dbReference type="SUPFAM" id="SSF101898">
    <property type="entry name" value="NHL repeat"/>
    <property type="match status" value="1"/>
</dbReference>
<dbReference type="Proteomes" id="UP001597012">
    <property type="component" value="Unassembled WGS sequence"/>
</dbReference>
<feature type="chain" id="PRO_5046714828" evidence="1">
    <location>
        <begin position="21"/>
        <end position="286"/>
    </location>
</feature>
<proteinExistence type="predicted"/>
<keyword evidence="1" id="KW-0732">Signal</keyword>
<keyword evidence="3" id="KW-1185">Reference proteome</keyword>
<sequence length="286" mass="32322">MAKSLCIFSLFLMLSCSNFGQLKYITGFPFALDEVSGILHTQDSTIWALEDGGNKDEIYKVDYKGKILKTLEIKNAKNKDWEDMTKDFDGNVYIADTGNNDNERKDLVIYKIPNPDKEKDDKIKAEKIEFHYPEQKKFPPKKASQFFDAEAIFHTGNRLYLVTKNRAKPFNGQAFIYSLPDRPGKYTADLVGTITVCPDSKTCQITAITISPNKKKIVALGYGKLFVFTDFEINDFSKGTMATIDLGTRTQLESVCFMNDTTLLLADEVSHGSGGNLYRYKLSDQQ</sequence>
<gene>
    <name evidence="2" type="ORF">ACFQZJ_15550</name>
</gene>
<organism evidence="2 3">
    <name type="scientific">Maribacter chungangensis</name>
    <dbReference type="NCBI Taxonomy" id="1069117"/>
    <lineage>
        <taxon>Bacteria</taxon>
        <taxon>Pseudomonadati</taxon>
        <taxon>Bacteroidota</taxon>
        <taxon>Flavobacteriia</taxon>
        <taxon>Flavobacteriales</taxon>
        <taxon>Flavobacteriaceae</taxon>
        <taxon>Maribacter</taxon>
    </lineage>
</organism>
<evidence type="ECO:0000256" key="1">
    <source>
        <dbReference type="SAM" id="SignalP"/>
    </source>
</evidence>
<reference evidence="3" key="1">
    <citation type="journal article" date="2019" name="Int. J. Syst. Evol. Microbiol.">
        <title>The Global Catalogue of Microorganisms (GCM) 10K type strain sequencing project: providing services to taxonomists for standard genome sequencing and annotation.</title>
        <authorList>
            <consortium name="The Broad Institute Genomics Platform"/>
            <consortium name="The Broad Institute Genome Sequencing Center for Infectious Disease"/>
            <person name="Wu L."/>
            <person name="Ma J."/>
        </authorList>
    </citation>
    <scope>NUCLEOTIDE SEQUENCE [LARGE SCALE GENOMIC DNA]</scope>
    <source>
        <strain evidence="3">CCUG 61948</strain>
    </source>
</reference>
<dbReference type="PROSITE" id="PS51257">
    <property type="entry name" value="PROKAR_LIPOPROTEIN"/>
    <property type="match status" value="1"/>
</dbReference>
<dbReference type="RefSeq" id="WP_379935792.1">
    <property type="nucleotide sequence ID" value="NZ_JBHTHY010000014.1"/>
</dbReference>
<name>A0ABW3B7S4_9FLAO</name>
<feature type="signal peptide" evidence="1">
    <location>
        <begin position="1"/>
        <end position="20"/>
    </location>
</feature>
<evidence type="ECO:0000313" key="2">
    <source>
        <dbReference type="EMBL" id="MFD0798886.1"/>
    </source>
</evidence>
<evidence type="ECO:0000313" key="3">
    <source>
        <dbReference type="Proteomes" id="UP001597012"/>
    </source>
</evidence>